<organism evidence="10 11">
    <name type="scientific">Rotaria magnacalcarata</name>
    <dbReference type="NCBI Taxonomy" id="392030"/>
    <lineage>
        <taxon>Eukaryota</taxon>
        <taxon>Metazoa</taxon>
        <taxon>Spiralia</taxon>
        <taxon>Gnathifera</taxon>
        <taxon>Rotifera</taxon>
        <taxon>Eurotatoria</taxon>
        <taxon>Bdelloidea</taxon>
        <taxon>Philodinida</taxon>
        <taxon>Philodinidae</taxon>
        <taxon>Rotaria</taxon>
    </lineage>
</organism>
<comment type="caution">
    <text evidence="10">The sequence shown here is derived from an EMBL/GenBank/DDBJ whole genome shotgun (WGS) entry which is preliminary data.</text>
</comment>
<keyword evidence="4" id="KW-0540">Nuclease</keyword>
<dbReference type="InterPro" id="IPR051320">
    <property type="entry name" value="Viral_Replic_Matur_Polypro"/>
</dbReference>
<evidence type="ECO:0000256" key="8">
    <source>
        <dbReference type="ARBA" id="ARBA00022918"/>
    </source>
</evidence>
<dbReference type="FunFam" id="3.10.10.10:FF:000007">
    <property type="entry name" value="Retrovirus-related Pol polyprotein from transposon 17.6-like Protein"/>
    <property type="match status" value="1"/>
</dbReference>
<dbReference type="CDD" id="cd01647">
    <property type="entry name" value="RT_LTR"/>
    <property type="match status" value="1"/>
</dbReference>
<dbReference type="InterPro" id="IPR043128">
    <property type="entry name" value="Rev_trsase/Diguanyl_cyclase"/>
</dbReference>
<keyword evidence="6" id="KW-0255">Endonuclease</keyword>
<evidence type="ECO:0000256" key="3">
    <source>
        <dbReference type="ARBA" id="ARBA00022695"/>
    </source>
</evidence>
<dbReference type="GO" id="GO:0006508">
    <property type="term" value="P:proteolysis"/>
    <property type="evidence" value="ECO:0007669"/>
    <property type="project" value="UniProtKB-KW"/>
</dbReference>
<dbReference type="Pfam" id="PF17917">
    <property type="entry name" value="RT_RNaseH"/>
    <property type="match status" value="1"/>
</dbReference>
<gene>
    <name evidence="10" type="ORF">GIL414_LOCUS19011</name>
</gene>
<evidence type="ECO:0000313" key="11">
    <source>
        <dbReference type="Proteomes" id="UP000681720"/>
    </source>
</evidence>
<dbReference type="Pfam" id="PF00078">
    <property type="entry name" value="RVT_1"/>
    <property type="match status" value="1"/>
</dbReference>
<dbReference type="InterPro" id="IPR000477">
    <property type="entry name" value="RT_dom"/>
</dbReference>
<dbReference type="InterPro" id="IPR043502">
    <property type="entry name" value="DNA/RNA_pol_sf"/>
</dbReference>
<dbReference type="Gene3D" id="3.30.70.270">
    <property type="match status" value="2"/>
</dbReference>
<keyword evidence="2" id="KW-0808">Transferase</keyword>
<protein>
    <recommendedName>
        <fullName evidence="9">Reverse transcriptase domain-containing protein</fullName>
    </recommendedName>
</protein>
<dbReference type="PANTHER" id="PTHR33064:SF37">
    <property type="entry name" value="RIBONUCLEASE H"/>
    <property type="match status" value="1"/>
</dbReference>
<feature type="non-terminal residue" evidence="10">
    <location>
        <position position="1"/>
    </location>
</feature>
<dbReference type="PROSITE" id="PS50878">
    <property type="entry name" value="RT_POL"/>
    <property type="match status" value="1"/>
</dbReference>
<dbReference type="Gene3D" id="3.10.10.10">
    <property type="entry name" value="HIV Type 1 Reverse Transcriptase, subunit A, domain 1"/>
    <property type="match status" value="1"/>
</dbReference>
<keyword evidence="7" id="KW-0378">Hydrolase</keyword>
<dbReference type="PANTHER" id="PTHR33064">
    <property type="entry name" value="POL PROTEIN"/>
    <property type="match status" value="1"/>
</dbReference>
<dbReference type="GO" id="GO:0003964">
    <property type="term" value="F:RNA-directed DNA polymerase activity"/>
    <property type="evidence" value="ECO:0007669"/>
    <property type="project" value="UniProtKB-KW"/>
</dbReference>
<dbReference type="InterPro" id="IPR041373">
    <property type="entry name" value="RT_RNaseH"/>
</dbReference>
<name>A0A8S2RA82_9BILA</name>
<sequence>DGAAPFKVLGIIELSIYFANSMTSINAHIAQNLCTDMIIGMDYTNKYNLNINVQKQIVTIEYKNNIHAMFIDKRFKSIKVPVISSKPLLILPHSTRITQLVTIKDSSTLLNIEETIRKLGKGFNHFSKLDLKSGFYQIPIKEGDKKKTAFITPFGLYQFNVLPVGLKNSPPTFQKVMTDALKSCRHFSLVYLDDIVVFSNSFSEHLYHLQRVLSALNEQSLVLNPMKCEIAVQQVDYLGYTISQNRVAPMKDKIAAILQIEEPCTLVQANNLIGALSWYRKFLPNFATIAAPIHAITNLTKNGIGIGGVLQQEINGALHNLYYYSQVMTPTEKNYSTIEKEALAIYKCFARMRSYLLGRSIIIMTDHCPLCFTVAAKIVRPPNEKFFFKFYLSDESS</sequence>
<evidence type="ECO:0000256" key="1">
    <source>
        <dbReference type="ARBA" id="ARBA00022670"/>
    </source>
</evidence>
<reference evidence="10" key="1">
    <citation type="submission" date="2021-02" db="EMBL/GenBank/DDBJ databases">
        <authorList>
            <person name="Nowell W R."/>
        </authorList>
    </citation>
    <scope>NUCLEOTIDE SEQUENCE</scope>
</reference>
<accession>A0A8S2RA82</accession>
<dbReference type="GO" id="GO:0004519">
    <property type="term" value="F:endonuclease activity"/>
    <property type="evidence" value="ECO:0007669"/>
    <property type="project" value="UniProtKB-KW"/>
</dbReference>
<dbReference type="AlphaFoldDB" id="A0A8S2RA82"/>
<keyword evidence="5" id="KW-0064">Aspartyl protease</keyword>
<keyword evidence="1" id="KW-0645">Protease</keyword>
<dbReference type="EMBL" id="CAJOBJ010009551">
    <property type="protein sequence ID" value="CAF4141013.1"/>
    <property type="molecule type" value="Genomic_DNA"/>
</dbReference>
<keyword evidence="3" id="KW-0548">Nucleotidyltransferase</keyword>
<evidence type="ECO:0000256" key="6">
    <source>
        <dbReference type="ARBA" id="ARBA00022759"/>
    </source>
</evidence>
<dbReference type="Proteomes" id="UP000681720">
    <property type="component" value="Unassembled WGS sequence"/>
</dbReference>
<evidence type="ECO:0000256" key="4">
    <source>
        <dbReference type="ARBA" id="ARBA00022722"/>
    </source>
</evidence>
<evidence type="ECO:0000256" key="7">
    <source>
        <dbReference type="ARBA" id="ARBA00022801"/>
    </source>
</evidence>
<evidence type="ECO:0000313" key="10">
    <source>
        <dbReference type="EMBL" id="CAF4141013.1"/>
    </source>
</evidence>
<evidence type="ECO:0000259" key="9">
    <source>
        <dbReference type="PROSITE" id="PS50878"/>
    </source>
</evidence>
<dbReference type="GO" id="GO:0004190">
    <property type="term" value="F:aspartic-type endopeptidase activity"/>
    <property type="evidence" value="ECO:0007669"/>
    <property type="project" value="UniProtKB-KW"/>
</dbReference>
<evidence type="ECO:0000256" key="5">
    <source>
        <dbReference type="ARBA" id="ARBA00022750"/>
    </source>
</evidence>
<evidence type="ECO:0000256" key="2">
    <source>
        <dbReference type="ARBA" id="ARBA00022679"/>
    </source>
</evidence>
<feature type="domain" description="Reverse transcriptase" evidence="9">
    <location>
        <begin position="59"/>
        <end position="242"/>
    </location>
</feature>
<proteinExistence type="predicted"/>
<keyword evidence="8" id="KW-0695">RNA-directed DNA polymerase</keyword>
<dbReference type="SUPFAM" id="SSF56672">
    <property type="entry name" value="DNA/RNA polymerases"/>
    <property type="match status" value="1"/>
</dbReference>